<keyword evidence="1" id="KW-0175">Coiled coil</keyword>
<name>A0A9N8Z4L2_9GLOM</name>
<proteinExistence type="predicted"/>
<gene>
    <name evidence="2" type="ORF">DERYTH_LOCUS1204</name>
</gene>
<sequence>MKLRQIIKENTRHEVKNIKLKSRVRKLEAKLAILEQFKTIEADRRSTKGIRSRKDIKGYRDTVDTFLDEVQKKSISNKIRKCNREKKLSKARQEQISLQKISNTVVSSISSSEKPTSTKNGNELIQEISHNIDESNTLSI</sequence>
<organism evidence="2 3">
    <name type="scientific">Dentiscutata erythropus</name>
    <dbReference type="NCBI Taxonomy" id="1348616"/>
    <lineage>
        <taxon>Eukaryota</taxon>
        <taxon>Fungi</taxon>
        <taxon>Fungi incertae sedis</taxon>
        <taxon>Mucoromycota</taxon>
        <taxon>Glomeromycotina</taxon>
        <taxon>Glomeromycetes</taxon>
        <taxon>Diversisporales</taxon>
        <taxon>Gigasporaceae</taxon>
        <taxon>Dentiscutata</taxon>
    </lineage>
</organism>
<dbReference type="EMBL" id="CAJVPY010000318">
    <property type="protein sequence ID" value="CAG8465385.1"/>
    <property type="molecule type" value="Genomic_DNA"/>
</dbReference>
<evidence type="ECO:0000256" key="1">
    <source>
        <dbReference type="SAM" id="Coils"/>
    </source>
</evidence>
<accession>A0A9N8Z4L2</accession>
<dbReference type="AlphaFoldDB" id="A0A9N8Z4L2"/>
<evidence type="ECO:0000313" key="2">
    <source>
        <dbReference type="EMBL" id="CAG8465385.1"/>
    </source>
</evidence>
<protein>
    <submittedName>
        <fullName evidence="2">6182_t:CDS:1</fullName>
    </submittedName>
</protein>
<comment type="caution">
    <text evidence="2">The sequence shown here is derived from an EMBL/GenBank/DDBJ whole genome shotgun (WGS) entry which is preliminary data.</text>
</comment>
<dbReference type="OrthoDB" id="2440800at2759"/>
<feature type="coiled-coil region" evidence="1">
    <location>
        <begin position="10"/>
        <end position="37"/>
    </location>
</feature>
<reference evidence="2" key="1">
    <citation type="submission" date="2021-06" db="EMBL/GenBank/DDBJ databases">
        <authorList>
            <person name="Kallberg Y."/>
            <person name="Tangrot J."/>
            <person name="Rosling A."/>
        </authorList>
    </citation>
    <scope>NUCLEOTIDE SEQUENCE</scope>
    <source>
        <strain evidence="2">MA453B</strain>
    </source>
</reference>
<dbReference type="Proteomes" id="UP000789405">
    <property type="component" value="Unassembled WGS sequence"/>
</dbReference>
<keyword evidence="3" id="KW-1185">Reference proteome</keyword>
<evidence type="ECO:0000313" key="3">
    <source>
        <dbReference type="Proteomes" id="UP000789405"/>
    </source>
</evidence>